<evidence type="ECO:0000256" key="4">
    <source>
        <dbReference type="RuleBase" id="RU004504"/>
    </source>
</evidence>
<protein>
    <submittedName>
        <fullName evidence="6">Selenocysteine lyase/cysteine desulfurase</fullName>
    </submittedName>
</protein>
<dbReference type="Gene3D" id="3.40.640.10">
    <property type="entry name" value="Type I PLP-dependent aspartate aminotransferase-like (Major domain)"/>
    <property type="match status" value="1"/>
</dbReference>
<evidence type="ECO:0000256" key="2">
    <source>
        <dbReference type="ARBA" id="ARBA00022898"/>
    </source>
</evidence>
<dbReference type="AlphaFoldDB" id="A0AAE3G3T1"/>
<evidence type="ECO:0000313" key="7">
    <source>
        <dbReference type="Proteomes" id="UP001205843"/>
    </source>
</evidence>
<dbReference type="RefSeq" id="WP_253476859.1">
    <property type="nucleotide sequence ID" value="NZ_JALJXV010000004.1"/>
</dbReference>
<keyword evidence="2" id="KW-0663">Pyridoxal phosphate</keyword>
<dbReference type="InterPro" id="IPR006311">
    <property type="entry name" value="TAT_signal"/>
</dbReference>
<comment type="caution">
    <text evidence="6">The sequence shown here is derived from an EMBL/GenBank/DDBJ whole genome shotgun (WGS) entry which is preliminary data.</text>
</comment>
<proteinExistence type="inferred from homology"/>
<comment type="similarity">
    <text evidence="3">Belongs to the class-V pyridoxal-phosphate-dependent aminotransferase family.</text>
</comment>
<name>A0AAE3G3T1_9GAMM</name>
<dbReference type="PANTHER" id="PTHR43092">
    <property type="entry name" value="L-CYSTEINE DESULFHYDRASE"/>
    <property type="match status" value="1"/>
</dbReference>
<evidence type="ECO:0000256" key="1">
    <source>
        <dbReference type="ARBA" id="ARBA00001933"/>
    </source>
</evidence>
<organism evidence="6 7">
    <name type="scientific">Natronocella acetinitrilica</name>
    <dbReference type="NCBI Taxonomy" id="414046"/>
    <lineage>
        <taxon>Bacteria</taxon>
        <taxon>Pseudomonadati</taxon>
        <taxon>Pseudomonadota</taxon>
        <taxon>Gammaproteobacteria</taxon>
        <taxon>Chromatiales</taxon>
        <taxon>Ectothiorhodospiraceae</taxon>
        <taxon>Natronocella</taxon>
    </lineage>
</organism>
<sequence>MTVQHENNSGSSSKGQIDDSARRKFLQMIGAGTALAATGFHGSLLANPGLLNAAQRGGGGGPAVSPWRSDFILDRSRVFMNIGTAGSMPRKVVQAYNEANIEKARNSLNGYGNYADIRQRIAPGFGVGADECALSYNTTDGMCSAVLGIPWKEGDVIVTTNHEHPGGNSPMAVVAAKYGVEIRRVSLPVGPDVQPEEIVQLFQDKINEGGNVRALVWSSPTFLTGTMLPIRRLVDLAIQHGLISICDGAHLPGMMNYDYGALGVDFMSGAGHKWQCGPGATGILVVRNRVGPNNPLPLPAFFPVSSAGFGPSWVRGVELNATPNFDVAAVLCNIGSRNRPSLEALADACDMWDEIGRQEIEDYILGLSRHLKQSIADRWGRQALVAPDHPELLSALTAFNPFISSNGEVNPKNFNSSESGNFVSRLANDYGFIVRNTSVPVPGIPNQFPLRVSTHLWHSQREVDQFVDAAWQLANELS</sequence>
<evidence type="ECO:0000256" key="3">
    <source>
        <dbReference type="RuleBase" id="RU004075"/>
    </source>
</evidence>
<dbReference type="InterPro" id="IPR015422">
    <property type="entry name" value="PyrdxlP-dep_Trfase_small"/>
</dbReference>
<dbReference type="Pfam" id="PF00266">
    <property type="entry name" value="Aminotran_5"/>
    <property type="match status" value="1"/>
</dbReference>
<dbReference type="InterPro" id="IPR000192">
    <property type="entry name" value="Aminotrans_V_dom"/>
</dbReference>
<dbReference type="Proteomes" id="UP001205843">
    <property type="component" value="Unassembled WGS sequence"/>
</dbReference>
<comment type="cofactor">
    <cofactor evidence="1 4">
        <name>pyridoxal 5'-phosphate</name>
        <dbReference type="ChEBI" id="CHEBI:597326"/>
    </cofactor>
</comment>
<dbReference type="EMBL" id="JALJXV010000004">
    <property type="protein sequence ID" value="MCP1674663.1"/>
    <property type="molecule type" value="Genomic_DNA"/>
</dbReference>
<dbReference type="PROSITE" id="PS51318">
    <property type="entry name" value="TAT"/>
    <property type="match status" value="1"/>
</dbReference>
<keyword evidence="7" id="KW-1185">Reference proteome</keyword>
<evidence type="ECO:0000313" key="6">
    <source>
        <dbReference type="EMBL" id="MCP1674663.1"/>
    </source>
</evidence>
<dbReference type="PROSITE" id="PS00595">
    <property type="entry name" value="AA_TRANSFER_CLASS_5"/>
    <property type="match status" value="1"/>
</dbReference>
<gene>
    <name evidence="6" type="ORF">J2T57_001801</name>
</gene>
<keyword evidence="6" id="KW-0456">Lyase</keyword>
<evidence type="ECO:0000259" key="5">
    <source>
        <dbReference type="Pfam" id="PF00266"/>
    </source>
</evidence>
<dbReference type="InterPro" id="IPR020578">
    <property type="entry name" value="Aminotrans_V_PyrdxlP_BS"/>
</dbReference>
<feature type="domain" description="Aminotransferase class V" evidence="5">
    <location>
        <begin position="111"/>
        <end position="390"/>
    </location>
</feature>
<dbReference type="PANTHER" id="PTHR43092:SF2">
    <property type="entry name" value="HERCYNYLCYSTEINE SULFOXIDE LYASE"/>
    <property type="match status" value="1"/>
</dbReference>
<dbReference type="GO" id="GO:0016829">
    <property type="term" value="F:lyase activity"/>
    <property type="evidence" value="ECO:0007669"/>
    <property type="project" value="UniProtKB-KW"/>
</dbReference>
<dbReference type="SUPFAM" id="SSF53383">
    <property type="entry name" value="PLP-dependent transferases"/>
    <property type="match status" value="1"/>
</dbReference>
<dbReference type="InterPro" id="IPR015421">
    <property type="entry name" value="PyrdxlP-dep_Trfase_major"/>
</dbReference>
<reference evidence="6" key="1">
    <citation type="submission" date="2022-03" db="EMBL/GenBank/DDBJ databases">
        <title>Genomic Encyclopedia of Type Strains, Phase III (KMG-III): the genomes of soil and plant-associated and newly described type strains.</title>
        <authorList>
            <person name="Whitman W."/>
        </authorList>
    </citation>
    <scope>NUCLEOTIDE SEQUENCE</scope>
    <source>
        <strain evidence="6">ANL 6-2</strain>
    </source>
</reference>
<dbReference type="InterPro" id="IPR015424">
    <property type="entry name" value="PyrdxlP-dep_Trfase"/>
</dbReference>
<dbReference type="Gene3D" id="3.90.1150.10">
    <property type="entry name" value="Aspartate Aminotransferase, domain 1"/>
    <property type="match status" value="1"/>
</dbReference>
<accession>A0AAE3G3T1</accession>